<sequence length="204" mass="23155">MIRTWVIWKDTRLVHILLVILALGQWIVLALGTNHPSLENFSTHYILRLGVANLHPIQIPGGCRIYITHQVVNAAVLVYSMCYDFLVLVLSIVALSRQRSKSPLIQRLRAQGFVYFVVAVVTYIPPTVFAFMGVNCMIHSLLELSMIQICTTSCAGYDWPYCNDCQYDCLMQSCEVTYRSSHTRLKLSEECVENEVPLTSQIPV</sequence>
<accession>A0A8I2YNQ1</accession>
<protein>
    <submittedName>
        <fullName evidence="2">Uncharacterized protein</fullName>
    </submittedName>
</protein>
<organism evidence="2 3">
    <name type="scientific">Boletus reticuloceps</name>
    <dbReference type="NCBI Taxonomy" id="495285"/>
    <lineage>
        <taxon>Eukaryota</taxon>
        <taxon>Fungi</taxon>
        <taxon>Dikarya</taxon>
        <taxon>Basidiomycota</taxon>
        <taxon>Agaricomycotina</taxon>
        <taxon>Agaricomycetes</taxon>
        <taxon>Agaricomycetidae</taxon>
        <taxon>Boletales</taxon>
        <taxon>Boletineae</taxon>
        <taxon>Boletaceae</taxon>
        <taxon>Boletoideae</taxon>
        <taxon>Boletus</taxon>
    </lineage>
</organism>
<dbReference type="EMBL" id="JAGFBS010000014">
    <property type="protein sequence ID" value="KAG6375535.1"/>
    <property type="molecule type" value="Genomic_DNA"/>
</dbReference>
<name>A0A8I2YNQ1_9AGAM</name>
<dbReference type="AlphaFoldDB" id="A0A8I2YNQ1"/>
<comment type="caution">
    <text evidence="2">The sequence shown here is derived from an EMBL/GenBank/DDBJ whole genome shotgun (WGS) entry which is preliminary data.</text>
</comment>
<keyword evidence="1" id="KW-1133">Transmembrane helix</keyword>
<keyword evidence="1" id="KW-0472">Membrane</keyword>
<dbReference type="OrthoDB" id="2742220at2759"/>
<keyword evidence="1" id="KW-0812">Transmembrane</keyword>
<proteinExistence type="predicted"/>
<gene>
    <name evidence="2" type="ORF">JVT61DRAFT_3095</name>
</gene>
<feature type="transmembrane region" description="Helical" evidence="1">
    <location>
        <begin position="113"/>
        <end position="134"/>
    </location>
</feature>
<evidence type="ECO:0000313" key="3">
    <source>
        <dbReference type="Proteomes" id="UP000683000"/>
    </source>
</evidence>
<keyword evidence="3" id="KW-1185">Reference proteome</keyword>
<dbReference type="Proteomes" id="UP000683000">
    <property type="component" value="Unassembled WGS sequence"/>
</dbReference>
<evidence type="ECO:0000256" key="1">
    <source>
        <dbReference type="SAM" id="Phobius"/>
    </source>
</evidence>
<feature type="transmembrane region" description="Helical" evidence="1">
    <location>
        <begin position="12"/>
        <end position="32"/>
    </location>
</feature>
<feature type="transmembrane region" description="Helical" evidence="1">
    <location>
        <begin position="74"/>
        <end position="93"/>
    </location>
</feature>
<evidence type="ECO:0000313" key="2">
    <source>
        <dbReference type="EMBL" id="KAG6375535.1"/>
    </source>
</evidence>
<reference evidence="2" key="1">
    <citation type="submission" date="2021-03" db="EMBL/GenBank/DDBJ databases">
        <title>Evolutionary innovations through gain and loss of genes in the ectomycorrhizal Boletales.</title>
        <authorList>
            <person name="Wu G."/>
            <person name="Miyauchi S."/>
            <person name="Morin E."/>
            <person name="Yang Z.-L."/>
            <person name="Xu J."/>
            <person name="Martin F.M."/>
        </authorList>
    </citation>
    <scope>NUCLEOTIDE SEQUENCE</scope>
    <source>
        <strain evidence="2">BR01</strain>
    </source>
</reference>